<dbReference type="AlphaFoldDB" id="A0A0D2CM82"/>
<dbReference type="OrthoDB" id="504210at2759"/>
<name>A0A0D2CM82_9EURO</name>
<feature type="transmembrane region" description="Helical" evidence="1">
    <location>
        <begin position="154"/>
        <end position="174"/>
    </location>
</feature>
<evidence type="ECO:0000313" key="2">
    <source>
        <dbReference type="EMBL" id="KIW31170.1"/>
    </source>
</evidence>
<dbReference type="Proteomes" id="UP000054466">
    <property type="component" value="Unassembled WGS sequence"/>
</dbReference>
<proteinExistence type="predicted"/>
<organism evidence="2 3">
    <name type="scientific">Cladophialophora immunda</name>
    <dbReference type="NCBI Taxonomy" id="569365"/>
    <lineage>
        <taxon>Eukaryota</taxon>
        <taxon>Fungi</taxon>
        <taxon>Dikarya</taxon>
        <taxon>Ascomycota</taxon>
        <taxon>Pezizomycotina</taxon>
        <taxon>Eurotiomycetes</taxon>
        <taxon>Chaetothyriomycetidae</taxon>
        <taxon>Chaetothyriales</taxon>
        <taxon>Herpotrichiellaceae</taxon>
        <taxon>Cladophialophora</taxon>
    </lineage>
</organism>
<dbReference type="Gene3D" id="2.60.120.10">
    <property type="entry name" value="Jelly Rolls"/>
    <property type="match status" value="1"/>
</dbReference>
<keyword evidence="3" id="KW-1185">Reference proteome</keyword>
<dbReference type="VEuPathDB" id="FungiDB:PV07_02839"/>
<evidence type="ECO:0008006" key="4">
    <source>
        <dbReference type="Google" id="ProtNLM"/>
    </source>
</evidence>
<keyword evidence="1" id="KW-1133">Transmembrane helix</keyword>
<reference evidence="2 3" key="1">
    <citation type="submission" date="2015-01" db="EMBL/GenBank/DDBJ databases">
        <title>The Genome Sequence of Cladophialophora immunda CBS83496.</title>
        <authorList>
            <consortium name="The Broad Institute Genomics Platform"/>
            <person name="Cuomo C."/>
            <person name="de Hoog S."/>
            <person name="Gorbushina A."/>
            <person name="Stielow B."/>
            <person name="Teixiera M."/>
            <person name="Abouelleil A."/>
            <person name="Chapman S.B."/>
            <person name="Priest M."/>
            <person name="Young S.K."/>
            <person name="Wortman J."/>
            <person name="Nusbaum C."/>
            <person name="Birren B."/>
        </authorList>
    </citation>
    <scope>NUCLEOTIDE SEQUENCE [LARGE SCALE GENOMIC DNA]</scope>
    <source>
        <strain evidence="2 3">CBS 83496</strain>
    </source>
</reference>
<dbReference type="GeneID" id="27342033"/>
<dbReference type="HOGENOM" id="CLU_087698_0_0_1"/>
<dbReference type="EMBL" id="KN847041">
    <property type="protein sequence ID" value="KIW31170.1"/>
    <property type="molecule type" value="Genomic_DNA"/>
</dbReference>
<dbReference type="InterPro" id="IPR014710">
    <property type="entry name" value="RmlC-like_jellyroll"/>
</dbReference>
<accession>A0A0D2CM82</accession>
<sequence>MMAIPRKQTSHITVFKRTAPAAVTYDLSRADSVTITVPVSSTWTSGPHWHETHTEFLQILRGRAFVRLGNRCAVYRAEDGAIEVPRYTVHEWRRIAGDEEQEDLVVREWTVPEDGQKEIFFRMLNSFLTETHPSSLYTPPAMIPKWVQTRIEHWVVALQLFCIFCSWDNWPVLIGEDNGWVSWAATHLVLRVSLAIGFVLGLRGTYSAYVNDELLRRATRVNGTQKTR</sequence>
<protein>
    <recommendedName>
        <fullName evidence="4">Cupin 2 conserved barrel domain-containing protein</fullName>
    </recommendedName>
</protein>
<gene>
    <name evidence="2" type="ORF">PV07_02839</name>
</gene>
<dbReference type="RefSeq" id="XP_016251386.1">
    <property type="nucleotide sequence ID" value="XM_016389484.1"/>
</dbReference>
<evidence type="ECO:0000313" key="3">
    <source>
        <dbReference type="Proteomes" id="UP000054466"/>
    </source>
</evidence>
<evidence type="ECO:0000256" key="1">
    <source>
        <dbReference type="SAM" id="Phobius"/>
    </source>
</evidence>
<feature type="transmembrane region" description="Helical" evidence="1">
    <location>
        <begin position="180"/>
        <end position="202"/>
    </location>
</feature>
<dbReference type="SUPFAM" id="SSF51182">
    <property type="entry name" value="RmlC-like cupins"/>
    <property type="match status" value="1"/>
</dbReference>
<keyword evidence="1" id="KW-0472">Membrane</keyword>
<dbReference type="InterPro" id="IPR011051">
    <property type="entry name" value="RmlC_Cupin_sf"/>
</dbReference>
<keyword evidence="1" id="KW-0812">Transmembrane</keyword>
<dbReference type="CDD" id="cd02208">
    <property type="entry name" value="cupin_RmlC-like"/>
    <property type="match status" value="1"/>
</dbReference>